<dbReference type="Pfam" id="PF02626">
    <property type="entry name" value="CT_A_B"/>
    <property type="match status" value="1"/>
</dbReference>
<dbReference type="PANTHER" id="PTHR43309:SF4">
    <property type="entry name" value="CARBOXYLTRANSFERASE DOMAIN-CONTAINING PROTEIN"/>
    <property type="match status" value="1"/>
</dbReference>
<dbReference type="AlphaFoldDB" id="A0A1G8FYM6"/>
<gene>
    <name evidence="5" type="ORF">SAMN04488136_13329</name>
</gene>
<keyword evidence="6" id="KW-1185">Reference proteome</keyword>
<organism evidence="5 6">
    <name type="scientific">Vibrio xiamenensis</name>
    <dbReference type="NCBI Taxonomy" id="861298"/>
    <lineage>
        <taxon>Bacteria</taxon>
        <taxon>Pseudomonadati</taxon>
        <taxon>Pseudomonadota</taxon>
        <taxon>Gammaproteobacteria</taxon>
        <taxon>Vibrionales</taxon>
        <taxon>Vibrionaceae</taxon>
        <taxon>Vibrio</taxon>
    </lineage>
</organism>
<dbReference type="InterPro" id="IPR003778">
    <property type="entry name" value="CT_A_B"/>
</dbReference>
<accession>A0A1G8FYM6</accession>
<dbReference type="OrthoDB" id="9768696at2"/>
<reference evidence="5 6" key="1">
    <citation type="submission" date="2016-10" db="EMBL/GenBank/DDBJ databases">
        <authorList>
            <person name="de Groot N.N."/>
        </authorList>
    </citation>
    <scope>NUCLEOTIDE SEQUENCE [LARGE SCALE GENOMIC DNA]</scope>
    <source>
        <strain evidence="5 6">CGMCC 1.10228</strain>
    </source>
</reference>
<keyword evidence="1" id="KW-0547">Nucleotide-binding</keyword>
<dbReference type="PANTHER" id="PTHR43309">
    <property type="entry name" value="5-OXOPROLINASE SUBUNIT C"/>
    <property type="match status" value="1"/>
</dbReference>
<sequence length="312" mass="33948">MSRLIVQSPGMLSLIQDLGRSGVGHLGLSAGGPADLHAFCWANRLLGNPSGAAALEITLGQASFRAEQEIALALTGANMSASIDGEPIEHWRSFVLRQGQVLKLGFARRGFRAYLAVAGGIRGAIAFGSVATVVRNQMGGLPQSPGRALIKGDVLESAGLRFNLASSHEQWVPSRFIPDYREHIDIGMFETYQNSLFSDEQKQQFYQTDYTISDKLDRMGIRLQGNAIHPAQNGVISEGIAPGSIQFPPSGQPIILLNDRQTLGGYPKIGCVSKLSLMRLAQARPGTTLRFYRADIADESQKLQQFMRFFSL</sequence>
<feature type="domain" description="Carboxyltransferase" evidence="4">
    <location>
        <begin position="25"/>
        <end position="309"/>
    </location>
</feature>
<dbReference type="NCBIfam" id="TIGR00724">
    <property type="entry name" value="urea_amlyse_rel"/>
    <property type="match status" value="1"/>
</dbReference>
<evidence type="ECO:0000313" key="6">
    <source>
        <dbReference type="Proteomes" id="UP000198854"/>
    </source>
</evidence>
<evidence type="ECO:0000256" key="2">
    <source>
        <dbReference type="ARBA" id="ARBA00022801"/>
    </source>
</evidence>
<evidence type="ECO:0000256" key="1">
    <source>
        <dbReference type="ARBA" id="ARBA00022741"/>
    </source>
</evidence>
<evidence type="ECO:0000256" key="3">
    <source>
        <dbReference type="ARBA" id="ARBA00022840"/>
    </source>
</evidence>
<dbReference type="GO" id="GO:0016787">
    <property type="term" value="F:hydrolase activity"/>
    <property type="evidence" value="ECO:0007669"/>
    <property type="project" value="UniProtKB-KW"/>
</dbReference>
<protein>
    <submittedName>
        <fullName evidence="5">Allophanate hydrolase</fullName>
    </submittedName>
</protein>
<dbReference type="RefSeq" id="WP_093278544.1">
    <property type="nucleotide sequence ID" value="NZ_FNDD01000033.1"/>
</dbReference>
<keyword evidence="2 5" id="KW-0378">Hydrolase</keyword>
<dbReference type="InterPro" id="IPR052708">
    <property type="entry name" value="PxpC"/>
</dbReference>
<dbReference type="Gene3D" id="2.40.100.10">
    <property type="entry name" value="Cyclophilin-like"/>
    <property type="match status" value="1"/>
</dbReference>
<dbReference type="Proteomes" id="UP000198854">
    <property type="component" value="Unassembled WGS sequence"/>
</dbReference>
<evidence type="ECO:0000313" key="5">
    <source>
        <dbReference type="EMBL" id="SDH87195.1"/>
    </source>
</evidence>
<dbReference type="SMART" id="SM00797">
    <property type="entry name" value="AHS2"/>
    <property type="match status" value="1"/>
</dbReference>
<dbReference type="InterPro" id="IPR029000">
    <property type="entry name" value="Cyclophilin-like_dom_sf"/>
</dbReference>
<dbReference type="STRING" id="861298.SAMN04488136_13329"/>
<name>A0A1G8FYM6_9VIBR</name>
<evidence type="ECO:0000259" key="4">
    <source>
        <dbReference type="SMART" id="SM00797"/>
    </source>
</evidence>
<dbReference type="EMBL" id="FNDD01000033">
    <property type="protein sequence ID" value="SDH87195.1"/>
    <property type="molecule type" value="Genomic_DNA"/>
</dbReference>
<proteinExistence type="predicted"/>
<keyword evidence="3" id="KW-0067">ATP-binding</keyword>
<dbReference type="GO" id="GO:0005524">
    <property type="term" value="F:ATP binding"/>
    <property type="evidence" value="ECO:0007669"/>
    <property type="project" value="UniProtKB-KW"/>
</dbReference>
<dbReference type="SUPFAM" id="SSF50891">
    <property type="entry name" value="Cyclophilin-like"/>
    <property type="match status" value="1"/>
</dbReference>